<dbReference type="HOGENOM" id="CLU_3290510_0_0_6"/>
<dbReference type="Proteomes" id="UP000000238">
    <property type="component" value="Chromosome"/>
</dbReference>
<evidence type="ECO:0000313" key="1">
    <source>
        <dbReference type="EMBL" id="ABC33131.1"/>
    </source>
</evidence>
<dbReference type="EMBL" id="CP000155">
    <property type="protein sequence ID" value="ABC33131.1"/>
    <property type="molecule type" value="Genomic_DNA"/>
</dbReference>
<dbReference type="STRING" id="349521.HCH_06490"/>
<name>Q2S893_HAHCH</name>
<reference evidence="1 2" key="1">
    <citation type="journal article" date="2005" name="Nucleic Acids Res.">
        <title>Genomic blueprint of Hahella chejuensis, a marine microbe producing an algicidal agent.</title>
        <authorList>
            <person name="Jeong H."/>
            <person name="Yim J.H."/>
            <person name="Lee C."/>
            <person name="Choi S.-H."/>
            <person name="Park Y.K."/>
            <person name="Yoon S.H."/>
            <person name="Hur C.-G."/>
            <person name="Kang H.-Y."/>
            <person name="Kim D."/>
            <person name="Lee H.H."/>
            <person name="Park K.H."/>
            <person name="Park S.-H."/>
            <person name="Park H.-S."/>
            <person name="Lee H.K."/>
            <person name="Oh T.K."/>
            <person name="Kim J.F."/>
        </authorList>
    </citation>
    <scope>NUCLEOTIDE SEQUENCE [LARGE SCALE GENOMIC DNA]</scope>
    <source>
        <strain evidence="1 2">KCTC 2396</strain>
    </source>
</reference>
<proteinExistence type="predicted"/>
<evidence type="ECO:0000313" key="2">
    <source>
        <dbReference type="Proteomes" id="UP000000238"/>
    </source>
</evidence>
<sequence>MDIKRRNIRKDLLIIHSPKQPVYTIRLFCRSDYNPTVDSN</sequence>
<dbReference type="KEGG" id="hch:HCH_06490"/>
<dbReference type="AlphaFoldDB" id="Q2S893"/>
<keyword evidence="2" id="KW-1185">Reference proteome</keyword>
<gene>
    <name evidence="1" type="ordered locus">HCH_06490</name>
</gene>
<accession>Q2S893</accession>
<protein>
    <submittedName>
        <fullName evidence="1">Uncharacterized protein</fullName>
    </submittedName>
</protein>
<organism evidence="1 2">
    <name type="scientific">Hahella chejuensis (strain KCTC 2396)</name>
    <dbReference type="NCBI Taxonomy" id="349521"/>
    <lineage>
        <taxon>Bacteria</taxon>
        <taxon>Pseudomonadati</taxon>
        <taxon>Pseudomonadota</taxon>
        <taxon>Gammaproteobacteria</taxon>
        <taxon>Oceanospirillales</taxon>
        <taxon>Hahellaceae</taxon>
        <taxon>Hahella</taxon>
    </lineage>
</organism>